<proteinExistence type="predicted"/>
<dbReference type="AlphaFoldDB" id="W2SFM7"/>
<name>W2SFM7_NECAM</name>
<evidence type="ECO:0000313" key="2">
    <source>
        <dbReference type="EMBL" id="ETN68385.1"/>
    </source>
</evidence>
<evidence type="ECO:0000313" key="3">
    <source>
        <dbReference type="Proteomes" id="UP000053676"/>
    </source>
</evidence>
<reference evidence="3" key="1">
    <citation type="journal article" date="2014" name="Nat. Genet.">
        <title>Genome of the human hookworm Necator americanus.</title>
        <authorList>
            <person name="Tang Y.T."/>
            <person name="Gao X."/>
            <person name="Rosa B.A."/>
            <person name="Abubucker S."/>
            <person name="Hallsworth-Pepin K."/>
            <person name="Martin J."/>
            <person name="Tyagi R."/>
            <person name="Heizer E."/>
            <person name="Zhang X."/>
            <person name="Bhonagiri-Palsikar V."/>
            <person name="Minx P."/>
            <person name="Warren W.C."/>
            <person name="Wang Q."/>
            <person name="Zhan B."/>
            <person name="Hotez P.J."/>
            <person name="Sternberg P.W."/>
            <person name="Dougall A."/>
            <person name="Gaze S.T."/>
            <person name="Mulvenna J."/>
            <person name="Sotillo J."/>
            <person name="Ranganathan S."/>
            <person name="Rabelo E.M."/>
            <person name="Wilson R.K."/>
            <person name="Felgner P.L."/>
            <person name="Bethony J."/>
            <person name="Hawdon J.M."/>
            <person name="Gasser R.B."/>
            <person name="Loukas A."/>
            <person name="Mitreva M."/>
        </authorList>
    </citation>
    <scope>NUCLEOTIDE SEQUENCE [LARGE SCALE GENOMIC DNA]</scope>
</reference>
<dbReference type="KEGG" id="nai:NECAME_15861"/>
<keyword evidence="1" id="KW-0472">Membrane</keyword>
<sequence length="73" mass="8594">MTLTTNTKARLLPSTAQYSRPIRPQQKLTNIRLSLVPLLLYFVVPHLLMLKEKDADLRVARFSNHWINLWLTH</sequence>
<accession>W2SFM7</accession>
<protein>
    <submittedName>
        <fullName evidence="2">Uncharacterized protein</fullName>
    </submittedName>
</protein>
<keyword evidence="1" id="KW-0812">Transmembrane</keyword>
<keyword evidence="1" id="KW-1133">Transmembrane helix</keyword>
<dbReference type="Proteomes" id="UP000053676">
    <property type="component" value="Unassembled WGS sequence"/>
</dbReference>
<evidence type="ECO:0000256" key="1">
    <source>
        <dbReference type="SAM" id="Phobius"/>
    </source>
</evidence>
<organism evidence="2 3">
    <name type="scientific">Necator americanus</name>
    <name type="common">Human hookworm</name>
    <dbReference type="NCBI Taxonomy" id="51031"/>
    <lineage>
        <taxon>Eukaryota</taxon>
        <taxon>Metazoa</taxon>
        <taxon>Ecdysozoa</taxon>
        <taxon>Nematoda</taxon>
        <taxon>Chromadorea</taxon>
        <taxon>Rhabditida</taxon>
        <taxon>Rhabditina</taxon>
        <taxon>Rhabditomorpha</taxon>
        <taxon>Strongyloidea</taxon>
        <taxon>Ancylostomatidae</taxon>
        <taxon>Bunostominae</taxon>
        <taxon>Necator</taxon>
    </lineage>
</organism>
<dbReference type="EMBL" id="KI669277">
    <property type="protein sequence ID" value="ETN68385.1"/>
    <property type="molecule type" value="Genomic_DNA"/>
</dbReference>
<keyword evidence="3" id="KW-1185">Reference proteome</keyword>
<gene>
    <name evidence="2" type="ORF">NECAME_15861</name>
</gene>
<feature type="transmembrane region" description="Helical" evidence="1">
    <location>
        <begin position="31"/>
        <end position="50"/>
    </location>
</feature>